<dbReference type="AlphaFoldDB" id="A0A494XME5"/>
<accession>A0A494XME5</accession>
<dbReference type="Pfam" id="PF01263">
    <property type="entry name" value="Aldose_epim"/>
    <property type="match status" value="1"/>
</dbReference>
<dbReference type="Proteomes" id="UP000270342">
    <property type="component" value="Unassembled WGS sequence"/>
</dbReference>
<dbReference type="GO" id="GO:0016853">
    <property type="term" value="F:isomerase activity"/>
    <property type="evidence" value="ECO:0007669"/>
    <property type="project" value="InterPro"/>
</dbReference>
<dbReference type="InterPro" id="IPR011013">
    <property type="entry name" value="Gal_mutarotase_sf_dom"/>
</dbReference>
<proteinExistence type="predicted"/>
<dbReference type="Gene3D" id="2.70.98.10">
    <property type="match status" value="1"/>
</dbReference>
<evidence type="ECO:0000313" key="2">
    <source>
        <dbReference type="Proteomes" id="UP000270342"/>
    </source>
</evidence>
<dbReference type="GO" id="GO:0030246">
    <property type="term" value="F:carbohydrate binding"/>
    <property type="evidence" value="ECO:0007669"/>
    <property type="project" value="InterPro"/>
</dbReference>
<dbReference type="OrthoDB" id="9808779at2"/>
<organism evidence="1 2">
    <name type="scientific">Pararobbsia silviterrae</name>
    <dbReference type="NCBI Taxonomy" id="1792498"/>
    <lineage>
        <taxon>Bacteria</taxon>
        <taxon>Pseudomonadati</taxon>
        <taxon>Pseudomonadota</taxon>
        <taxon>Betaproteobacteria</taxon>
        <taxon>Burkholderiales</taxon>
        <taxon>Burkholderiaceae</taxon>
        <taxon>Pararobbsia</taxon>
    </lineage>
</organism>
<dbReference type="InterPro" id="IPR008183">
    <property type="entry name" value="Aldose_1/G6P_1-epimerase"/>
</dbReference>
<evidence type="ECO:0000313" key="1">
    <source>
        <dbReference type="EMBL" id="RKP48703.1"/>
    </source>
</evidence>
<dbReference type="CDD" id="cd09021">
    <property type="entry name" value="Aldose_epim_Ec_YphB"/>
    <property type="match status" value="1"/>
</dbReference>
<dbReference type="EMBL" id="RBZU01000011">
    <property type="protein sequence ID" value="RKP48703.1"/>
    <property type="molecule type" value="Genomic_DNA"/>
</dbReference>
<gene>
    <name evidence="1" type="ORF">D7S86_21365</name>
</gene>
<dbReference type="InterPro" id="IPR014718">
    <property type="entry name" value="GH-type_carb-bd"/>
</dbReference>
<keyword evidence="2" id="KW-1185">Reference proteome</keyword>
<comment type="caution">
    <text evidence="1">The sequence shown here is derived from an EMBL/GenBank/DDBJ whole genome shotgun (WGS) entry which is preliminary data.</text>
</comment>
<dbReference type="SUPFAM" id="SSF74650">
    <property type="entry name" value="Galactose mutarotase-like"/>
    <property type="match status" value="1"/>
</dbReference>
<name>A0A494XME5_9BURK</name>
<protein>
    <submittedName>
        <fullName evidence="1">Aldose 1-epimerase</fullName>
    </submittedName>
</protein>
<dbReference type="GO" id="GO:0005975">
    <property type="term" value="P:carbohydrate metabolic process"/>
    <property type="evidence" value="ECO:0007669"/>
    <property type="project" value="InterPro"/>
</dbReference>
<reference evidence="1 2" key="1">
    <citation type="submission" date="2018-10" db="EMBL/GenBank/DDBJ databases">
        <title>Robbsia sp. DHC34, isolated from soil.</title>
        <authorList>
            <person name="Gao Z.-H."/>
            <person name="Qiu L.-H."/>
        </authorList>
    </citation>
    <scope>NUCLEOTIDE SEQUENCE [LARGE SCALE GENOMIC DNA]</scope>
    <source>
        <strain evidence="1 2">DHC34</strain>
    </source>
</reference>
<sequence length="297" mass="32354">MTLATSSLRLELAPGIGGGIARFDLACGGRQVPIFRAPEHARLADPTELACYPLVPFSNRIGGGCFEFEGRTIRIAPNRDGEPYPIHGSGWLSRWSVDAAGDAHASLSLVTRGTPYAFHAAQHIELVDTSLTIRFEVENRGKLAMPFGIGLHPYLPRTPGTLLLAPASHTWLSGRDWLPTHAIRTPAAYGYGIAYPLPRGVANHAFSGWTGRARVLWPEHGLALDIESDADHYLLYTPARKDWFCFEPVDHPINAVNLPGGAAAHGMTVLAPGQRLERRFRFSVDLFGALPVPRSGR</sequence>